<dbReference type="Proteomes" id="UP001185012">
    <property type="component" value="Unassembled WGS sequence"/>
</dbReference>
<dbReference type="PANTHER" id="PTHR30458">
    <property type="entry name" value="PHENYLACETIC ACID DEGRADATION PROTEIN PAA"/>
    <property type="match status" value="1"/>
</dbReference>
<dbReference type="InterPro" id="IPR007814">
    <property type="entry name" value="PaaA_PaaC"/>
</dbReference>
<dbReference type="PIRSF" id="PIRSF037834">
    <property type="entry name" value="PA_CoA_Oase3"/>
    <property type="match status" value="1"/>
</dbReference>
<dbReference type="InterPro" id="IPR012347">
    <property type="entry name" value="Ferritin-like"/>
</dbReference>
<evidence type="ECO:0000313" key="2">
    <source>
        <dbReference type="Proteomes" id="UP001185012"/>
    </source>
</evidence>
<dbReference type="PANTHER" id="PTHR30458:SF0">
    <property type="entry name" value="1,2-PHENYLACETYL-COA EPOXIDASE, SUBUNIT C"/>
    <property type="match status" value="1"/>
</dbReference>
<name>A0ABU1IPN5_9BACL</name>
<comment type="caution">
    <text evidence="1">The sequence shown here is derived from an EMBL/GenBank/DDBJ whole genome shotgun (WGS) entry which is preliminary data.</text>
</comment>
<dbReference type="EC" id="1.14.13.149" evidence="1"/>
<dbReference type="EMBL" id="JAVDQG010000006">
    <property type="protein sequence ID" value="MDR6226759.1"/>
    <property type="molecule type" value="Genomic_DNA"/>
</dbReference>
<dbReference type="InterPro" id="IPR052703">
    <property type="entry name" value="Aromatic_CoA_ox/epox"/>
</dbReference>
<organism evidence="1 2">
    <name type="scientific">Desmospora profundinema</name>
    <dbReference type="NCBI Taxonomy" id="1571184"/>
    <lineage>
        <taxon>Bacteria</taxon>
        <taxon>Bacillati</taxon>
        <taxon>Bacillota</taxon>
        <taxon>Bacilli</taxon>
        <taxon>Bacillales</taxon>
        <taxon>Thermoactinomycetaceae</taxon>
        <taxon>Desmospora</taxon>
    </lineage>
</organism>
<sequence>MKVESAEQAQADSHYRLALVELLTQLADDELCLGHRDSEWLGLAPDIEEDVAFSSIAQDEVGHAVFFYERLHELGEAEPDDLAFLRPASERKNAILVEGPNGDWAMTITRHFLYDTFDAVRIEAAEQSGYVPLAQGAAKIRREERYHQMHLHLWFTRLLSAGGEARERMERAVRHWWPRMGDLFSLGHREAEMVRLGILPWGSEEMRRRWEERIRPAFLENGLPWPGEWRIEGADGRQGEHTGDLVALIRTMSEVKETDPAARW</sequence>
<protein>
    <submittedName>
        <fullName evidence="1">Ring-1,2-phenylacetyl-CoA epoxidase subunit PaaC</fullName>
        <ecNumber evidence="1">1.14.13.149</ecNumber>
    </submittedName>
</protein>
<dbReference type="InterPro" id="IPR011882">
    <property type="entry name" value="PaaC"/>
</dbReference>
<keyword evidence="1" id="KW-0560">Oxidoreductase</keyword>
<dbReference type="NCBIfam" id="TIGR02158">
    <property type="entry name" value="PA_CoA_Oxy3"/>
    <property type="match status" value="1"/>
</dbReference>
<dbReference type="Pfam" id="PF05138">
    <property type="entry name" value="PaaA_PaaC"/>
    <property type="match status" value="1"/>
</dbReference>
<keyword evidence="2" id="KW-1185">Reference proteome</keyword>
<accession>A0ABU1IPN5</accession>
<dbReference type="InterPro" id="IPR009078">
    <property type="entry name" value="Ferritin-like_SF"/>
</dbReference>
<dbReference type="RefSeq" id="WP_309867098.1">
    <property type="nucleotide sequence ID" value="NZ_JAVDQG010000006.1"/>
</dbReference>
<dbReference type="Gene3D" id="1.20.1260.10">
    <property type="match status" value="1"/>
</dbReference>
<dbReference type="GO" id="GO:0097266">
    <property type="term" value="F:phenylacetyl-CoA 1,2-epoxidase activity"/>
    <property type="evidence" value="ECO:0007669"/>
    <property type="project" value="UniProtKB-EC"/>
</dbReference>
<dbReference type="SUPFAM" id="SSF47240">
    <property type="entry name" value="Ferritin-like"/>
    <property type="match status" value="1"/>
</dbReference>
<reference evidence="1 2" key="1">
    <citation type="submission" date="2023-07" db="EMBL/GenBank/DDBJ databases">
        <title>Genomic Encyclopedia of Type Strains, Phase IV (KMG-IV): sequencing the most valuable type-strain genomes for metagenomic binning, comparative biology and taxonomic classification.</title>
        <authorList>
            <person name="Goeker M."/>
        </authorList>
    </citation>
    <scope>NUCLEOTIDE SEQUENCE [LARGE SCALE GENOMIC DNA]</scope>
    <source>
        <strain evidence="1 2">DSM 45903</strain>
    </source>
</reference>
<gene>
    <name evidence="1" type="ORF">JOE21_002769</name>
</gene>
<evidence type="ECO:0000313" key="1">
    <source>
        <dbReference type="EMBL" id="MDR6226759.1"/>
    </source>
</evidence>
<proteinExistence type="predicted"/>